<evidence type="ECO:0000313" key="1">
    <source>
        <dbReference type="EMBL" id="TXE02816.1"/>
    </source>
</evidence>
<dbReference type="EMBL" id="VORW01000029">
    <property type="protein sequence ID" value="TXE02816.1"/>
    <property type="molecule type" value="Genomic_DNA"/>
</dbReference>
<dbReference type="Proteomes" id="UP000321935">
    <property type="component" value="Unassembled WGS sequence"/>
</dbReference>
<dbReference type="SUPFAM" id="SSF56935">
    <property type="entry name" value="Porins"/>
    <property type="match status" value="1"/>
</dbReference>
<dbReference type="AlphaFoldDB" id="A0A5C7A8T3"/>
<proteinExistence type="predicted"/>
<protein>
    <recommendedName>
        <fullName evidence="3">CarboxypepD_reg-like domain-containing protein</fullName>
    </recommendedName>
</protein>
<dbReference type="Pfam" id="PF13715">
    <property type="entry name" value="CarbopepD_reg_2"/>
    <property type="match status" value="1"/>
</dbReference>
<gene>
    <name evidence="1" type="ORF">ESV85_21015</name>
</gene>
<sequence length="962" mass="110308">MRLEPARSWTDLFYLREIFFFSKTSILVTQPNFNLMTSYAARLMYFLLVLVSINFSLNAQTISGTVKNSKTGDAMPFANVFVNNTTIGSTTDVNGKFLITGNLPRNIELVASFVGYVTATKSFSLSVTNKVDFKLDPLESILTEVELKTRRDKKWERDLRRFEDVFLAVPDDPFVSQLKIKNPWVLDFETIKESGPNYVHATAQEPLQLVNDALGYDVTYYLKDYRFYNYRSSYVGFVFFDPKDIRDSTELALSEANKETSYMGSIRHLLNSILLARTADENFEIYQVLPSDLIRRRTNVYNEELDKSIKLVNPDSIRRMPLKNGNYRVFWPNDAEIHYRGKRWRNDYYSDIYHPVSWISAPLGYFDIDRNGIPVIPSQVVLSGYMGRQRMGRLLPHDYVPSESFEKYLAEVDSSKLEYSRWNNLREKPYFNTNKPYYYPGETVWLGGQMLYQNKVMSDTLSRVLYLDLMSEDAEIIQSEAFPIKEGKISGAFVLPKELESGDYFLRAYTEWMRNFPERDIFLLPLPVLKKEENIKAIAISNPDLFGDLTVNLKDSVFFRDSFKEMEFSLSFLDQTEELTEAEFVVSLTDADMVSTLTKQKTLINAMDWLDEKQPPTNLALGKHQIEYGITVEGQFTRDKKRDPYVNPITLVRDDLADYGIVETDSSGYFRATGLNYVDTATISIAALDAKQKHYGSVSLHEKTKPVFKGSYPKINYETYLRADDELRLDISGDYVLMEEFLKEDEKIETMEDRNYGYGTPDREIGEDKLATISPDALAGYLGLKGGGKIGNYNYGFNTPNPLLIIDGAQYPYLNDLEFAQMLSLYMPSVMNPNPTTLESIKVYTFNSTSFGMAGIGGVIMITTKKGKRIDPTKETAFDPAEFKQFKIRGFSRDIPFPTKMEDDQAVEMKPTLFWNGNAESQNGTYTFKVKIPQVLKRVNLRVEGLTKDGLAFVKTFEIAVK</sequence>
<dbReference type="InterPro" id="IPR008969">
    <property type="entry name" value="CarboxyPept-like_regulatory"/>
</dbReference>
<accession>A0A5C7A8T3</accession>
<organism evidence="1 2">
    <name type="scientific">Algoriphagus aquimarinus</name>
    <dbReference type="NCBI Taxonomy" id="237018"/>
    <lineage>
        <taxon>Bacteria</taxon>
        <taxon>Pseudomonadati</taxon>
        <taxon>Bacteroidota</taxon>
        <taxon>Cytophagia</taxon>
        <taxon>Cytophagales</taxon>
        <taxon>Cyclobacteriaceae</taxon>
        <taxon>Algoriphagus</taxon>
    </lineage>
</organism>
<dbReference type="Gene3D" id="2.60.40.1930">
    <property type="match status" value="1"/>
</dbReference>
<dbReference type="OrthoDB" id="1223654at2"/>
<comment type="caution">
    <text evidence="1">The sequence shown here is derived from an EMBL/GenBank/DDBJ whole genome shotgun (WGS) entry which is preliminary data.</text>
</comment>
<evidence type="ECO:0000313" key="2">
    <source>
        <dbReference type="Proteomes" id="UP000321935"/>
    </source>
</evidence>
<name>A0A5C7A8T3_9BACT</name>
<evidence type="ECO:0008006" key="3">
    <source>
        <dbReference type="Google" id="ProtNLM"/>
    </source>
</evidence>
<dbReference type="Gene3D" id="2.60.40.1120">
    <property type="entry name" value="Carboxypeptidase-like, regulatory domain"/>
    <property type="match status" value="1"/>
</dbReference>
<dbReference type="SUPFAM" id="SSF49464">
    <property type="entry name" value="Carboxypeptidase regulatory domain-like"/>
    <property type="match status" value="1"/>
</dbReference>
<reference evidence="1 2" key="1">
    <citation type="submission" date="2019-08" db="EMBL/GenBank/DDBJ databases">
        <title>Genomes sequence of Algoriphagus aquimarinus ACAM450.</title>
        <authorList>
            <person name="Bowman J.P."/>
        </authorList>
    </citation>
    <scope>NUCLEOTIDE SEQUENCE [LARGE SCALE GENOMIC DNA]</scope>
    <source>
        <strain evidence="1 2">ACAM 450</strain>
    </source>
</reference>
<dbReference type="RefSeq" id="WP_146921138.1">
    <property type="nucleotide sequence ID" value="NZ_VORW01000029.1"/>
</dbReference>